<evidence type="ECO:0000313" key="1">
    <source>
        <dbReference type="EMBL" id="KKM20769.1"/>
    </source>
</evidence>
<gene>
    <name evidence="1" type="ORF">LCGC14_1642170</name>
</gene>
<proteinExistence type="predicted"/>
<reference evidence="1" key="1">
    <citation type="journal article" date="2015" name="Nature">
        <title>Complex archaea that bridge the gap between prokaryotes and eukaryotes.</title>
        <authorList>
            <person name="Spang A."/>
            <person name="Saw J.H."/>
            <person name="Jorgensen S.L."/>
            <person name="Zaremba-Niedzwiedzka K."/>
            <person name="Martijn J."/>
            <person name="Lind A.E."/>
            <person name="van Eijk R."/>
            <person name="Schleper C."/>
            <person name="Guy L."/>
            <person name="Ettema T.J."/>
        </authorList>
    </citation>
    <scope>NUCLEOTIDE SEQUENCE</scope>
</reference>
<dbReference type="AlphaFoldDB" id="A0A0F9ILT0"/>
<protein>
    <submittedName>
        <fullName evidence="1">Uncharacterized protein</fullName>
    </submittedName>
</protein>
<sequence length="94" mass="11275">MVDLVFFTLFTRLYDYDMATEVLISIKIPEIEIFFTYEWKHYIISYILLTDKNFHEVQIMMRLQFKTKQGSYLHPGFLSFGGVRNYTLISPYSP</sequence>
<comment type="caution">
    <text evidence="1">The sequence shown here is derived from an EMBL/GenBank/DDBJ whole genome shotgun (WGS) entry which is preliminary data.</text>
</comment>
<organism evidence="1">
    <name type="scientific">marine sediment metagenome</name>
    <dbReference type="NCBI Taxonomy" id="412755"/>
    <lineage>
        <taxon>unclassified sequences</taxon>
        <taxon>metagenomes</taxon>
        <taxon>ecological metagenomes</taxon>
    </lineage>
</organism>
<dbReference type="EMBL" id="LAZR01013700">
    <property type="protein sequence ID" value="KKM20769.1"/>
    <property type="molecule type" value="Genomic_DNA"/>
</dbReference>
<name>A0A0F9ILT0_9ZZZZ</name>
<accession>A0A0F9ILT0</accession>